<comment type="caution">
    <text evidence="2">The sequence shown here is derived from an EMBL/GenBank/DDBJ whole genome shotgun (WGS) entry which is preliminary data.</text>
</comment>
<evidence type="ECO:0000313" key="2">
    <source>
        <dbReference type="EMBL" id="MCO6044663.1"/>
    </source>
</evidence>
<dbReference type="InterPro" id="IPR013320">
    <property type="entry name" value="ConA-like_dom_sf"/>
</dbReference>
<dbReference type="EMBL" id="JAMXLR010000038">
    <property type="protein sequence ID" value="MCO6044663.1"/>
    <property type="molecule type" value="Genomic_DNA"/>
</dbReference>
<dbReference type="PANTHER" id="PTHR30273:SF2">
    <property type="entry name" value="PROTEIN FECR"/>
    <property type="match status" value="1"/>
</dbReference>
<name>A0A9X2FAK5_9BACT</name>
<dbReference type="GO" id="GO:0016989">
    <property type="term" value="F:sigma factor antagonist activity"/>
    <property type="evidence" value="ECO:0007669"/>
    <property type="project" value="TreeGrafter"/>
</dbReference>
<accession>A0A9X2FAK5</accession>
<feature type="coiled-coil region" evidence="1">
    <location>
        <begin position="20"/>
        <end position="47"/>
    </location>
</feature>
<dbReference type="PANTHER" id="PTHR30273">
    <property type="entry name" value="PERIPLASMIC SIGNAL SENSOR AND SIGMA FACTOR ACTIVATOR FECR-RELATED"/>
    <property type="match status" value="1"/>
</dbReference>
<gene>
    <name evidence="2" type="ORF">NG895_12165</name>
</gene>
<dbReference type="InterPro" id="IPR012373">
    <property type="entry name" value="Ferrdict_sens_TM"/>
</dbReference>
<evidence type="ECO:0000313" key="3">
    <source>
        <dbReference type="Proteomes" id="UP001155241"/>
    </source>
</evidence>
<dbReference type="SUPFAM" id="SSF49899">
    <property type="entry name" value="Concanavalin A-like lectins/glucanases"/>
    <property type="match status" value="1"/>
</dbReference>
<dbReference type="RefSeq" id="WP_252852779.1">
    <property type="nucleotide sequence ID" value="NZ_JAMXLR010000038.1"/>
</dbReference>
<dbReference type="Proteomes" id="UP001155241">
    <property type="component" value="Unassembled WGS sequence"/>
</dbReference>
<protein>
    <submittedName>
        <fullName evidence="2">FecR domain-containing protein</fullName>
    </submittedName>
</protein>
<dbReference type="Gene3D" id="2.60.120.200">
    <property type="match status" value="1"/>
</dbReference>
<proteinExistence type="predicted"/>
<keyword evidence="3" id="KW-1185">Reference proteome</keyword>
<sequence length="599" mass="65851">MNDSSTPSDFDQLLERLGDEHLSKEEFEQLEREIASSRENRRAYIKMSWLCGDLTWLFRDQSEEACPIAIPAAPGAPTASPKVAGHRSLWGNPFLSAAASAIAASLLLYLGGFLQFTSPQPSADQVAIAEEDSQPSVAEKANQGALVEESPGDWEASPEVAATLTGLDDCRWEPGSAAPTYGEPLLPGRTLKLAEGRAKLTFESGAQLILQGPTEFEVVSSMDGSLPFGKLRALCPVQAHGFKIATPTAQVVDLGTEFGMQVDGLGETEVHVFAGEVLTWPVDAKGKIAEHALSLVKDKAALFKKGIAVEHVSAKADLFVRDIAAHLDSKSLPPLPVHRRLQLWLAADVLAKRDDADRVIAWRDILVGDNQSDEDAWQHDEDARPLWIEDAIGGKPALRFDGMNSHMCTTPFLTTPSQTVFMVFQRHDLLAEPKKAEKRQLLNYNGPPYDLPKTMRAFRILQIDDMEDVGKYRAYIYAGLEKEKMYAQLGDVRMRKAAQVNEPVVLSYLYDPESNRSELWANNESQGFSNAPAGEEFTSRKIIGRHPLHKTCFHGDIAELLIFNEALTPEEISQVNAYLGKKYSIPTSSPGESETQPGD</sequence>
<organism evidence="2 3">
    <name type="scientific">Aeoliella straminimaris</name>
    <dbReference type="NCBI Taxonomy" id="2954799"/>
    <lineage>
        <taxon>Bacteria</taxon>
        <taxon>Pseudomonadati</taxon>
        <taxon>Planctomycetota</taxon>
        <taxon>Planctomycetia</taxon>
        <taxon>Pirellulales</taxon>
        <taxon>Lacipirellulaceae</taxon>
        <taxon>Aeoliella</taxon>
    </lineage>
</organism>
<reference evidence="2" key="1">
    <citation type="submission" date="2022-06" db="EMBL/GenBank/DDBJ databases">
        <title>Aeoliella straminimaris, a novel planctomycete from sediments.</title>
        <authorList>
            <person name="Vitorino I.R."/>
            <person name="Lage O.M."/>
        </authorList>
    </citation>
    <scope>NUCLEOTIDE SEQUENCE</scope>
    <source>
        <strain evidence="2">ICT_H6.2</strain>
    </source>
</reference>
<keyword evidence="1" id="KW-0175">Coiled coil</keyword>
<evidence type="ECO:0000256" key="1">
    <source>
        <dbReference type="SAM" id="Coils"/>
    </source>
</evidence>
<dbReference type="AlphaFoldDB" id="A0A9X2FAK5"/>